<proteinExistence type="predicted"/>
<evidence type="ECO:0000313" key="2">
    <source>
        <dbReference type="Proteomes" id="UP001595868"/>
    </source>
</evidence>
<gene>
    <name evidence="1" type="ORF">ACFOX0_15935</name>
</gene>
<accession>A0ABV8KN91</accession>
<protein>
    <recommendedName>
        <fullName evidence="3">HEPN domain-containing protein</fullName>
    </recommendedName>
</protein>
<dbReference type="RefSeq" id="WP_377546253.1">
    <property type="nucleotide sequence ID" value="NZ_JBHSBN010000009.1"/>
</dbReference>
<name>A0ABV8KN91_9ACTN</name>
<sequence length="219" mass="25644">MNLAREHSDDPNFCSPWPAADTSLLAKGEDWWLVACMDWPRDRWIGYIKGYWKAATVIAEQVTVTGRDQDYLVYPFLMCWRHYVELQLKALILLTKTYRREPANLPLTHKIDQLWRVTRPLLQDAFPGDSQEDLDNVERVLLQLNSFDPTSEHFRYPIHRDGSETLSTLGRVHIRRFHEVMEAVAGLLDGSDTGIRVLTDQRNEHEEAMRDLYKSCEER</sequence>
<dbReference type="EMBL" id="JBHSBN010000009">
    <property type="protein sequence ID" value="MFC4107407.1"/>
    <property type="molecule type" value="Genomic_DNA"/>
</dbReference>
<reference evidence="2" key="1">
    <citation type="journal article" date="2019" name="Int. J. Syst. Evol. Microbiol.">
        <title>The Global Catalogue of Microorganisms (GCM) 10K type strain sequencing project: providing services to taxonomists for standard genome sequencing and annotation.</title>
        <authorList>
            <consortium name="The Broad Institute Genomics Platform"/>
            <consortium name="The Broad Institute Genome Sequencing Center for Infectious Disease"/>
            <person name="Wu L."/>
            <person name="Ma J."/>
        </authorList>
    </citation>
    <scope>NUCLEOTIDE SEQUENCE [LARGE SCALE GENOMIC DNA]</scope>
    <source>
        <strain evidence="2">2902at01</strain>
    </source>
</reference>
<comment type="caution">
    <text evidence="1">The sequence shown here is derived from an EMBL/GenBank/DDBJ whole genome shotgun (WGS) entry which is preliminary data.</text>
</comment>
<dbReference type="Proteomes" id="UP001595868">
    <property type="component" value="Unassembled WGS sequence"/>
</dbReference>
<organism evidence="1 2">
    <name type="scientific">Micromonospora zhanjiangensis</name>
    <dbReference type="NCBI Taxonomy" id="1522057"/>
    <lineage>
        <taxon>Bacteria</taxon>
        <taxon>Bacillati</taxon>
        <taxon>Actinomycetota</taxon>
        <taxon>Actinomycetes</taxon>
        <taxon>Micromonosporales</taxon>
        <taxon>Micromonosporaceae</taxon>
        <taxon>Micromonospora</taxon>
    </lineage>
</organism>
<keyword evidence="2" id="KW-1185">Reference proteome</keyword>
<evidence type="ECO:0008006" key="3">
    <source>
        <dbReference type="Google" id="ProtNLM"/>
    </source>
</evidence>
<evidence type="ECO:0000313" key="1">
    <source>
        <dbReference type="EMBL" id="MFC4107407.1"/>
    </source>
</evidence>